<dbReference type="EMBL" id="CP011801">
    <property type="protein sequence ID" value="ALA58539.1"/>
    <property type="molecule type" value="Genomic_DNA"/>
</dbReference>
<keyword evidence="1" id="KW-0472">Membrane</keyword>
<dbReference type="KEGG" id="nmv:NITMOv2_2122"/>
<organism evidence="2 3">
    <name type="scientific">Nitrospira moscoviensis</name>
    <dbReference type="NCBI Taxonomy" id="42253"/>
    <lineage>
        <taxon>Bacteria</taxon>
        <taxon>Pseudomonadati</taxon>
        <taxon>Nitrospirota</taxon>
        <taxon>Nitrospiria</taxon>
        <taxon>Nitrospirales</taxon>
        <taxon>Nitrospiraceae</taxon>
        <taxon>Nitrospira</taxon>
    </lineage>
</organism>
<keyword evidence="3" id="KW-1185">Reference proteome</keyword>
<evidence type="ECO:0000313" key="2">
    <source>
        <dbReference type="EMBL" id="ALA58539.1"/>
    </source>
</evidence>
<dbReference type="STRING" id="42253.NITMOv2_2122"/>
<protein>
    <submittedName>
        <fullName evidence="2">Uncharacterized protein</fullName>
    </submittedName>
</protein>
<keyword evidence="1" id="KW-0812">Transmembrane</keyword>
<sequence>MTFADWLSVGLLGSALGVPLLYAVRTLLGLRHKTVYPLLRARSADGRSQPYIRFAQTAPPHAQGRSIW</sequence>
<reference evidence="2 3" key="1">
    <citation type="journal article" date="2015" name="Proc. Natl. Acad. Sci. U.S.A.">
        <title>Expanded metabolic versatility of ubiquitous nitrite-oxidizing bacteria from the genus Nitrospira.</title>
        <authorList>
            <person name="Koch H."/>
            <person name="Lucker S."/>
            <person name="Albertsen M."/>
            <person name="Kitzinger K."/>
            <person name="Herbold C."/>
            <person name="Spieck E."/>
            <person name="Nielsen P.H."/>
            <person name="Wagner M."/>
            <person name="Daims H."/>
        </authorList>
    </citation>
    <scope>NUCLEOTIDE SEQUENCE [LARGE SCALE GENOMIC DNA]</scope>
    <source>
        <strain evidence="2 3">NSP M-1</strain>
    </source>
</reference>
<keyword evidence="1" id="KW-1133">Transmembrane helix</keyword>
<dbReference type="AlphaFoldDB" id="A0A0K2GCF7"/>
<dbReference type="Proteomes" id="UP000069205">
    <property type="component" value="Chromosome"/>
</dbReference>
<evidence type="ECO:0000313" key="3">
    <source>
        <dbReference type="Proteomes" id="UP000069205"/>
    </source>
</evidence>
<accession>A0A0K2GCF7</accession>
<feature type="transmembrane region" description="Helical" evidence="1">
    <location>
        <begin position="6"/>
        <end position="24"/>
    </location>
</feature>
<name>A0A0K2GCF7_NITMO</name>
<gene>
    <name evidence="2" type="ORF">NITMOv2_2122</name>
</gene>
<proteinExistence type="predicted"/>
<evidence type="ECO:0000256" key="1">
    <source>
        <dbReference type="SAM" id="Phobius"/>
    </source>
</evidence>
<dbReference type="PATRIC" id="fig|42253.5.peg.2091"/>